<reference evidence="2" key="1">
    <citation type="journal article" date="2014" name="Int. J. Syst. Evol. Microbiol.">
        <title>Complete genome sequence of Corynebacterium casei LMG S-19264T (=DSM 44701T), isolated from a smear-ripened cheese.</title>
        <authorList>
            <consortium name="US DOE Joint Genome Institute (JGI-PGF)"/>
            <person name="Walter F."/>
            <person name="Albersmeier A."/>
            <person name="Kalinowski J."/>
            <person name="Ruckert C."/>
        </authorList>
    </citation>
    <scope>NUCLEOTIDE SEQUENCE</scope>
    <source>
        <strain evidence="2">CGMCC 1.12187</strain>
    </source>
</reference>
<evidence type="ECO:0000313" key="3">
    <source>
        <dbReference type="Proteomes" id="UP000638848"/>
    </source>
</evidence>
<evidence type="ECO:0008006" key="4">
    <source>
        <dbReference type="Google" id="ProtNLM"/>
    </source>
</evidence>
<dbReference type="RefSeq" id="WP_188537111.1">
    <property type="nucleotide sequence ID" value="NZ_BMEQ01000010.1"/>
</dbReference>
<dbReference type="Proteomes" id="UP000638848">
    <property type="component" value="Unassembled WGS sequence"/>
</dbReference>
<keyword evidence="3" id="KW-1185">Reference proteome</keyword>
<feature type="region of interest" description="Disordered" evidence="1">
    <location>
        <begin position="23"/>
        <end position="86"/>
    </location>
</feature>
<comment type="caution">
    <text evidence="2">The sequence shown here is derived from an EMBL/GenBank/DDBJ whole genome shotgun (WGS) entry which is preliminary data.</text>
</comment>
<dbReference type="AlphaFoldDB" id="A0A917GVS3"/>
<accession>A0A917GVS3</accession>
<reference evidence="2" key="2">
    <citation type="submission" date="2020-09" db="EMBL/GenBank/DDBJ databases">
        <authorList>
            <person name="Sun Q."/>
            <person name="Zhou Y."/>
        </authorList>
    </citation>
    <scope>NUCLEOTIDE SEQUENCE</scope>
    <source>
        <strain evidence="2">CGMCC 1.12187</strain>
    </source>
</reference>
<dbReference type="EMBL" id="BMEQ01000010">
    <property type="protein sequence ID" value="GGG58693.1"/>
    <property type="molecule type" value="Genomic_DNA"/>
</dbReference>
<protein>
    <recommendedName>
        <fullName evidence="4">Lipoprotein</fullName>
    </recommendedName>
</protein>
<sequence length="276" mass="27443">MSPTTPRPSGALAAAVATSLLLGACGAPSPDDASAGTTTPGPAPETTAASEPAPTAEPTTAAPAPSSAAPTGTPSAGPTEPAGPAEPVKLVTYTGTAADAAFAFELPATWAVDGEFTDVGGTVAVVGPDGAPVGHLSVLIAWGAECGPDCSTPPVVHLGDVPGSVPLSASGDFVVRSVAMDLTSAPEIRNAYGWPDSVRLVTSLTDAEVPPPTGMLPHVMHGLGSVETGVVAPNGVTYRTVIFSSVHDFATLEEAQAYVASEEHRQVQAMIASFRA</sequence>
<name>A0A917GVS3_9MICC</name>
<feature type="compositionally biased region" description="Low complexity" evidence="1">
    <location>
        <begin position="33"/>
        <end position="86"/>
    </location>
</feature>
<organism evidence="2 3">
    <name type="scientific">Kocuria dechangensis</name>
    <dbReference type="NCBI Taxonomy" id="1176249"/>
    <lineage>
        <taxon>Bacteria</taxon>
        <taxon>Bacillati</taxon>
        <taxon>Actinomycetota</taxon>
        <taxon>Actinomycetes</taxon>
        <taxon>Micrococcales</taxon>
        <taxon>Micrococcaceae</taxon>
        <taxon>Kocuria</taxon>
    </lineage>
</organism>
<dbReference type="PROSITE" id="PS51257">
    <property type="entry name" value="PROKAR_LIPOPROTEIN"/>
    <property type="match status" value="1"/>
</dbReference>
<gene>
    <name evidence="2" type="ORF">GCM10011374_21880</name>
</gene>
<evidence type="ECO:0000313" key="2">
    <source>
        <dbReference type="EMBL" id="GGG58693.1"/>
    </source>
</evidence>
<evidence type="ECO:0000256" key="1">
    <source>
        <dbReference type="SAM" id="MobiDB-lite"/>
    </source>
</evidence>
<proteinExistence type="predicted"/>